<accession>A0ABT0SV45</accession>
<gene>
    <name evidence="1" type="ORF">M8006_17275</name>
</gene>
<reference evidence="1" key="1">
    <citation type="submission" date="2022-05" db="EMBL/GenBank/DDBJ databases">
        <title>Halomonas geminus sp. nov. and Halomonas llamarensis sp. nov. isolated from high-altitude salars of the Atacama Desert.</title>
        <authorList>
            <person name="Hintersatz C."/>
            <person name="Rojas L.A."/>
            <person name="Wei T.-S."/>
            <person name="Kutschke S."/>
            <person name="Lehmann F."/>
            <person name="Jain R."/>
            <person name="Pollmann K."/>
        </authorList>
    </citation>
    <scope>NUCLEOTIDE SEQUENCE</scope>
    <source>
        <strain evidence="1">ATCHA</strain>
    </source>
</reference>
<evidence type="ECO:0000313" key="1">
    <source>
        <dbReference type="EMBL" id="MCL7931707.1"/>
    </source>
</evidence>
<evidence type="ECO:0008006" key="3">
    <source>
        <dbReference type="Google" id="ProtNLM"/>
    </source>
</evidence>
<proteinExistence type="predicted"/>
<dbReference type="RefSeq" id="WP_250084397.1">
    <property type="nucleotide sequence ID" value="NZ_JAMJPJ010000056.1"/>
</dbReference>
<dbReference type="EMBL" id="JAMJPJ010000056">
    <property type="protein sequence ID" value="MCL7931707.1"/>
    <property type="molecule type" value="Genomic_DNA"/>
</dbReference>
<evidence type="ECO:0000313" key="2">
    <source>
        <dbReference type="Proteomes" id="UP001165308"/>
    </source>
</evidence>
<dbReference type="Proteomes" id="UP001165308">
    <property type="component" value="Unassembled WGS sequence"/>
</dbReference>
<organism evidence="1 2">
    <name type="scientific">Halomonas llamarensis</name>
    <dbReference type="NCBI Taxonomy" id="2945104"/>
    <lineage>
        <taxon>Bacteria</taxon>
        <taxon>Pseudomonadati</taxon>
        <taxon>Pseudomonadota</taxon>
        <taxon>Gammaproteobacteria</taxon>
        <taxon>Oceanospirillales</taxon>
        <taxon>Halomonadaceae</taxon>
        <taxon>Halomonas</taxon>
    </lineage>
</organism>
<sequence>MTLERIPYKPVGEEWQESFDMLCGMCRHLGECQIIEGMIDMKDGTPWPQGGWVTDPGAGITCLSYQPKPVRILEGEALEEALNNAVPMCGGCAARRGSDASKSLHTQRDFNAAVKRQGVFACHEGENHGKPCGGWCNAVRRQMENNHDQ</sequence>
<keyword evidence="2" id="KW-1185">Reference proteome</keyword>
<protein>
    <recommendedName>
        <fullName evidence="3">4Fe-4S Wbl-type domain-containing protein</fullName>
    </recommendedName>
</protein>
<name>A0ABT0SV45_9GAMM</name>
<comment type="caution">
    <text evidence="1">The sequence shown here is derived from an EMBL/GenBank/DDBJ whole genome shotgun (WGS) entry which is preliminary data.</text>
</comment>